<dbReference type="EMBL" id="JAIVGD010000018">
    <property type="protein sequence ID" value="KAH0754652.1"/>
    <property type="molecule type" value="Genomic_DNA"/>
</dbReference>
<dbReference type="Gene3D" id="3.10.10.10">
    <property type="entry name" value="HIV Type 1 Reverse Transcriptase, subunit A, domain 1"/>
    <property type="match status" value="1"/>
</dbReference>
<dbReference type="Gene3D" id="3.30.70.270">
    <property type="match status" value="3"/>
</dbReference>
<dbReference type="Proteomes" id="UP000826656">
    <property type="component" value="Unassembled WGS sequence"/>
</dbReference>
<evidence type="ECO:0000259" key="3">
    <source>
        <dbReference type="Pfam" id="PF00078"/>
    </source>
</evidence>
<evidence type="ECO:0000256" key="1">
    <source>
        <dbReference type="ARBA" id="ARBA00023268"/>
    </source>
</evidence>
<keyword evidence="2" id="KW-1133">Transmembrane helix</keyword>
<keyword evidence="1" id="KW-0511">Multifunctional enzyme</keyword>
<protein>
    <submittedName>
        <fullName evidence="5">Uncharacterized protein</fullName>
    </submittedName>
</protein>
<dbReference type="InterPro" id="IPR000477">
    <property type="entry name" value="RT_dom"/>
</dbReference>
<dbReference type="CDD" id="cd01647">
    <property type="entry name" value="RT_LTR"/>
    <property type="match status" value="1"/>
</dbReference>
<gene>
    <name evidence="5" type="ORF">KY290_024922</name>
</gene>
<name>A0ABQ7US18_SOLTU</name>
<feature type="domain" description="Reverse transcriptase" evidence="3">
    <location>
        <begin position="268"/>
        <end position="319"/>
    </location>
</feature>
<dbReference type="PANTHER" id="PTHR37984:SF5">
    <property type="entry name" value="PROTEIN NYNRIN-LIKE"/>
    <property type="match status" value="1"/>
</dbReference>
<dbReference type="SUPFAM" id="SSF56672">
    <property type="entry name" value="DNA/RNA polymerases"/>
    <property type="match status" value="1"/>
</dbReference>
<dbReference type="CDD" id="cd09274">
    <property type="entry name" value="RNase_HI_RT_Ty3"/>
    <property type="match status" value="1"/>
</dbReference>
<organism evidence="5 6">
    <name type="scientific">Solanum tuberosum</name>
    <name type="common">Potato</name>
    <dbReference type="NCBI Taxonomy" id="4113"/>
    <lineage>
        <taxon>Eukaryota</taxon>
        <taxon>Viridiplantae</taxon>
        <taxon>Streptophyta</taxon>
        <taxon>Embryophyta</taxon>
        <taxon>Tracheophyta</taxon>
        <taxon>Spermatophyta</taxon>
        <taxon>Magnoliopsida</taxon>
        <taxon>eudicotyledons</taxon>
        <taxon>Gunneridae</taxon>
        <taxon>Pentapetalae</taxon>
        <taxon>asterids</taxon>
        <taxon>lamiids</taxon>
        <taxon>Solanales</taxon>
        <taxon>Solanaceae</taxon>
        <taxon>Solanoideae</taxon>
        <taxon>Solaneae</taxon>
        <taxon>Solanum</taxon>
    </lineage>
</organism>
<evidence type="ECO:0000313" key="5">
    <source>
        <dbReference type="EMBL" id="KAH0754652.1"/>
    </source>
</evidence>
<keyword evidence="2" id="KW-0812">Transmembrane</keyword>
<evidence type="ECO:0000259" key="4">
    <source>
        <dbReference type="Pfam" id="PF17919"/>
    </source>
</evidence>
<sequence>MELYCIQGCGNTLPKFNKDRVYNPKPQGGNGNGSSLPRSTCTKFGRKHEGKCLAATDGCFGYGKSGHKMRDCPMLMTKGREGKPLVIYFLSLLMLVILLCQRGSIGSVPFPCSIELLLLTRTRVVKFLFPNEHILEWKGGNSMPKDDLPGIPPEWEIDFNIDYHSDTQPISIAPYRMSQAELKELKEQQKNLLDKGFNRPSISPYGAPVLFVRNKDGSLRMFIDYRLLNKVTIKKKYPLPRIDDLFDQLQGANYFFKIDLRSGYHQLRVMSFGLINAPAEFMHLMNRVFRQYLDMFVIVFIDDIFIYSRSKDEHIDHVDPKKMDAVKSWPRPLTPSDIRNFLGLTGYYRRFVEGFSSISSPLTALTQKKAKLIWSKKCEKSFQELKDRLTSAPMLTLPEGTDGFVVYYDASRIGLGCVLIQNWKVIAYASRQLKIHEKNYPTHDLELAAKSFQYVFNQKDLNHRQRRGLELLKDYDKSVLYHPGKENVVVDALSQLSMDVKARQGLDPILIYFKEAVLKESVEASSQGGDGVLRYQGRLCAPNIDDLREQILSEAYSSQYSIHLGATKIYHSSIGMAPFEALYGRRCRSLIDLPNEMASVHPVFPVSMLKKCIGYPTFIVSLEGLGVKENLSYEEVPVKILDRQVKKLRNKSIASVKVLWRNQ</sequence>
<evidence type="ECO:0000313" key="6">
    <source>
        <dbReference type="Proteomes" id="UP000826656"/>
    </source>
</evidence>
<keyword evidence="6" id="KW-1185">Reference proteome</keyword>
<comment type="caution">
    <text evidence="5">The sequence shown here is derived from an EMBL/GenBank/DDBJ whole genome shotgun (WGS) entry which is preliminary data.</text>
</comment>
<dbReference type="InterPro" id="IPR041577">
    <property type="entry name" value="RT_RNaseH_2"/>
</dbReference>
<dbReference type="Pfam" id="PF00078">
    <property type="entry name" value="RVT_1"/>
    <property type="match status" value="1"/>
</dbReference>
<proteinExistence type="predicted"/>
<feature type="transmembrane region" description="Helical" evidence="2">
    <location>
        <begin position="85"/>
        <end position="105"/>
    </location>
</feature>
<feature type="domain" description="Reverse transcriptase/retrotransposon-derived protein RNase H-like" evidence="4">
    <location>
        <begin position="374"/>
        <end position="449"/>
    </location>
</feature>
<dbReference type="InterPro" id="IPR043502">
    <property type="entry name" value="DNA/RNA_pol_sf"/>
</dbReference>
<dbReference type="PANTHER" id="PTHR37984">
    <property type="entry name" value="PROTEIN CBG26694"/>
    <property type="match status" value="1"/>
</dbReference>
<keyword evidence="2" id="KW-0472">Membrane</keyword>
<accession>A0ABQ7US18</accession>
<dbReference type="InterPro" id="IPR043128">
    <property type="entry name" value="Rev_trsase/Diguanyl_cyclase"/>
</dbReference>
<evidence type="ECO:0000256" key="2">
    <source>
        <dbReference type="SAM" id="Phobius"/>
    </source>
</evidence>
<reference evidence="5 6" key="1">
    <citation type="journal article" date="2021" name="bioRxiv">
        <title>Chromosome-scale and haplotype-resolved genome assembly of a tetraploid potato cultivar.</title>
        <authorList>
            <person name="Sun H."/>
            <person name="Jiao W.-B."/>
            <person name="Krause K."/>
            <person name="Campoy J.A."/>
            <person name="Goel M."/>
            <person name="Folz-Donahue K."/>
            <person name="Kukat C."/>
            <person name="Huettel B."/>
            <person name="Schneeberger K."/>
        </authorList>
    </citation>
    <scope>NUCLEOTIDE SEQUENCE [LARGE SCALE GENOMIC DNA]</scope>
    <source>
        <strain evidence="5">SolTubOtavaFocal</strain>
        <tissue evidence="5">Leaves</tissue>
    </source>
</reference>
<dbReference type="Pfam" id="PF17919">
    <property type="entry name" value="RT_RNaseH_2"/>
    <property type="match status" value="1"/>
</dbReference>
<dbReference type="InterPro" id="IPR050951">
    <property type="entry name" value="Retrovirus_Pol_polyprotein"/>
</dbReference>